<dbReference type="Gene3D" id="1.10.8.270">
    <property type="entry name" value="putative rabgap domain of human tbc1 domain family member 14 like domains"/>
    <property type="match status" value="1"/>
</dbReference>
<comment type="caution">
    <text evidence="2">The sequence shown here is derived from an EMBL/GenBank/DDBJ whole genome shotgun (WGS) entry which is preliminary data.</text>
</comment>
<feature type="compositionally biased region" description="Acidic residues" evidence="1">
    <location>
        <begin position="216"/>
        <end position="226"/>
    </location>
</feature>
<evidence type="ECO:0000313" key="2">
    <source>
        <dbReference type="EMBL" id="TMW64525.1"/>
    </source>
</evidence>
<feature type="compositionally biased region" description="Low complexity" evidence="1">
    <location>
        <begin position="171"/>
        <end position="183"/>
    </location>
</feature>
<organism evidence="2 3">
    <name type="scientific">Pythium oligandrum</name>
    <name type="common">Mycoparasitic fungus</name>
    <dbReference type="NCBI Taxonomy" id="41045"/>
    <lineage>
        <taxon>Eukaryota</taxon>
        <taxon>Sar</taxon>
        <taxon>Stramenopiles</taxon>
        <taxon>Oomycota</taxon>
        <taxon>Peronosporomycetes</taxon>
        <taxon>Pythiales</taxon>
        <taxon>Pythiaceae</taxon>
        <taxon>Pythium</taxon>
    </lineage>
</organism>
<dbReference type="EMBL" id="SPLM01000039">
    <property type="protein sequence ID" value="TMW64525.1"/>
    <property type="molecule type" value="Genomic_DNA"/>
</dbReference>
<keyword evidence="3" id="KW-1185">Reference proteome</keyword>
<feature type="compositionally biased region" description="Polar residues" evidence="1">
    <location>
        <begin position="129"/>
        <end position="141"/>
    </location>
</feature>
<name>A0A8K1CJQ5_PYTOL</name>
<protein>
    <submittedName>
        <fullName evidence="2">Uncharacterized protein</fullName>
    </submittedName>
</protein>
<evidence type="ECO:0000313" key="3">
    <source>
        <dbReference type="Proteomes" id="UP000794436"/>
    </source>
</evidence>
<gene>
    <name evidence="2" type="ORF">Poli38472_011405</name>
</gene>
<proteinExistence type="predicted"/>
<dbReference type="AlphaFoldDB" id="A0A8K1CJQ5"/>
<evidence type="ECO:0000256" key="1">
    <source>
        <dbReference type="SAM" id="MobiDB-lite"/>
    </source>
</evidence>
<feature type="region of interest" description="Disordered" evidence="1">
    <location>
        <begin position="127"/>
        <end position="229"/>
    </location>
</feature>
<reference evidence="2" key="1">
    <citation type="submission" date="2019-03" db="EMBL/GenBank/DDBJ databases">
        <title>Long read genome sequence of the mycoparasitic Pythium oligandrum ATCC 38472 isolated from sugarbeet rhizosphere.</title>
        <authorList>
            <person name="Gaulin E."/>
        </authorList>
    </citation>
    <scope>NUCLEOTIDE SEQUENCE</scope>
    <source>
        <strain evidence="2">ATCC 38472_TT</strain>
    </source>
</reference>
<dbReference type="Proteomes" id="UP000794436">
    <property type="component" value="Unassembled WGS sequence"/>
</dbReference>
<sequence>MGNSLFTCACRRDEAPVFDDISDATFEFITVAVNTDDVEKPRRRRARAAVPSTPTTRVVAVLPVSVDAPSALTPTSALRLYEKKSSGSTTEDDEMSFNDRLNMLTWDPERLPSSTKRHDVYVFDECASSPCNSTASTPTKTARTKPSGWFQRGKSKSDDEPKKTKKRSRRTSLWSKSRSSESTPYQLPQIDDGALTEDDEQEHFLQTSESWKMREEEDTQLSETESEVSATTPVFVTGFDAKLLTNYECDENETEIEWSTTSSVYFSASDDSSEANEDAAVDNIDEILEFFVSSDALCVPIDDYLSECGGSLVYQHIERAVTSSNCWMNEAERRSLYRILQAYASLNPTVRFQTEMISAAEECLVVFPGDEDAAFNAFVMLSQTKWTA</sequence>
<accession>A0A8K1CJQ5</accession>
<dbReference type="OrthoDB" id="166173at2759"/>